<dbReference type="Pfam" id="PF01416">
    <property type="entry name" value="PseudoU_synth_1"/>
    <property type="match status" value="2"/>
</dbReference>
<dbReference type="EMBL" id="VWXX01000003">
    <property type="protein sequence ID" value="KAA6187077.1"/>
    <property type="molecule type" value="Genomic_DNA"/>
</dbReference>
<dbReference type="Gene3D" id="3.30.70.660">
    <property type="entry name" value="Pseudouridine synthase I, catalytic domain, C-terminal subdomain"/>
    <property type="match status" value="1"/>
</dbReference>
<organism evidence="9 10">
    <name type="scientific">Thiohalocapsa marina</name>
    <dbReference type="NCBI Taxonomy" id="424902"/>
    <lineage>
        <taxon>Bacteria</taxon>
        <taxon>Pseudomonadati</taxon>
        <taxon>Pseudomonadota</taxon>
        <taxon>Gammaproteobacteria</taxon>
        <taxon>Chromatiales</taxon>
        <taxon>Chromatiaceae</taxon>
        <taxon>Thiohalocapsa</taxon>
    </lineage>
</organism>
<dbReference type="OrthoDB" id="9811823at2"/>
<name>A0A5M8FTF0_9GAMM</name>
<accession>A0A5M8FTF0</accession>
<dbReference type="NCBIfam" id="TIGR00071">
    <property type="entry name" value="hisT_truA"/>
    <property type="match status" value="1"/>
</dbReference>
<dbReference type="InterPro" id="IPR020097">
    <property type="entry name" value="PsdUridine_synth_TruA_a/b_dom"/>
</dbReference>
<dbReference type="AlphaFoldDB" id="A0A5M8FTF0"/>
<evidence type="ECO:0000256" key="4">
    <source>
        <dbReference type="HAMAP-Rule" id="MF_00171"/>
    </source>
</evidence>
<dbReference type="GO" id="GO:0031119">
    <property type="term" value="P:tRNA pseudouridine synthesis"/>
    <property type="evidence" value="ECO:0007669"/>
    <property type="project" value="UniProtKB-UniRule"/>
</dbReference>
<evidence type="ECO:0000313" key="10">
    <source>
        <dbReference type="Proteomes" id="UP000322981"/>
    </source>
</evidence>
<evidence type="ECO:0000313" key="9">
    <source>
        <dbReference type="EMBL" id="KAA6187077.1"/>
    </source>
</evidence>
<evidence type="ECO:0000256" key="2">
    <source>
        <dbReference type="ARBA" id="ARBA00022694"/>
    </source>
</evidence>
<comment type="caution">
    <text evidence="4">Lacks conserved residue(s) required for the propagation of feature annotation.</text>
</comment>
<dbReference type="Proteomes" id="UP000322981">
    <property type="component" value="Unassembled WGS sequence"/>
</dbReference>
<dbReference type="HAMAP" id="MF_00171">
    <property type="entry name" value="TruA"/>
    <property type="match status" value="1"/>
</dbReference>
<evidence type="ECO:0000256" key="7">
    <source>
        <dbReference type="RuleBase" id="RU003792"/>
    </source>
</evidence>
<keyword evidence="3 4" id="KW-0413">Isomerase</keyword>
<reference evidence="9 10" key="1">
    <citation type="submission" date="2019-09" db="EMBL/GenBank/DDBJ databases">
        <title>Whole-genome sequence of the purple sulfur bacterium Thiohalocapsa marina DSM 19078.</title>
        <authorList>
            <person name="Kyndt J.A."/>
            <person name="Meyer T.E."/>
        </authorList>
    </citation>
    <scope>NUCLEOTIDE SEQUENCE [LARGE SCALE GENOMIC DNA]</scope>
    <source>
        <strain evidence="9 10">DSM 19078</strain>
    </source>
</reference>
<dbReference type="InterPro" id="IPR020103">
    <property type="entry name" value="PsdUridine_synth_cat_dom_sf"/>
</dbReference>
<keyword evidence="10" id="KW-1185">Reference proteome</keyword>
<dbReference type="InterPro" id="IPR001406">
    <property type="entry name" value="PsdUridine_synth_TruA"/>
</dbReference>
<keyword evidence="2 4" id="KW-0819">tRNA processing</keyword>
<comment type="function">
    <text evidence="4">Formation of pseudouridine at positions 38, 39 and 40 in the anticodon stem and loop of transfer RNAs.</text>
</comment>
<feature type="domain" description="Pseudouridine synthase I TruA alpha/beta" evidence="8">
    <location>
        <begin position="4"/>
        <end position="98"/>
    </location>
</feature>
<dbReference type="PANTHER" id="PTHR11142:SF0">
    <property type="entry name" value="TRNA PSEUDOURIDINE SYNTHASE-LIKE 1"/>
    <property type="match status" value="1"/>
</dbReference>
<dbReference type="GO" id="GO:0160147">
    <property type="term" value="F:tRNA pseudouridine(38-40) synthase activity"/>
    <property type="evidence" value="ECO:0007669"/>
    <property type="project" value="UniProtKB-EC"/>
</dbReference>
<sequence length="257" mass="28332">MGIEYDGSRYSGWQTQHHARSVQQTLEQAIASVADHALRVHCAGRTDSGVHGLGQVVHFDSAASRSERAWVLGTNANLPDDVAVRWATPVAPDFHARFSATGRHYRYLILCQPTRSALWRDRAVWTHRTLQAAPMRQAAAALVGRHDFSSFRALACQAKSPVRTIRYLHIEQRGAFFELRVGADGFLHHMVRNLAGVLMAIGRGDAPVSWTSELLALRDRRRGGVTAPPQGLYLAGVDYPQRFALPVPGDADPLSVL</sequence>
<dbReference type="InterPro" id="IPR020094">
    <property type="entry name" value="TruA/RsuA/RluB/E/F_N"/>
</dbReference>
<feature type="active site" description="Nucleophile" evidence="4 5">
    <location>
        <position position="47"/>
    </location>
</feature>
<evidence type="ECO:0000256" key="1">
    <source>
        <dbReference type="ARBA" id="ARBA00009375"/>
    </source>
</evidence>
<dbReference type="EC" id="5.4.99.12" evidence="4"/>
<comment type="subunit">
    <text evidence="4">Homodimer.</text>
</comment>
<evidence type="ECO:0000256" key="6">
    <source>
        <dbReference type="PIRSR" id="PIRSR001430-2"/>
    </source>
</evidence>
<comment type="similarity">
    <text evidence="1 4 7">Belongs to the tRNA pseudouridine synthase TruA family.</text>
</comment>
<evidence type="ECO:0000256" key="3">
    <source>
        <dbReference type="ARBA" id="ARBA00023235"/>
    </source>
</evidence>
<dbReference type="InterPro" id="IPR020095">
    <property type="entry name" value="PsdUridine_synth_TruA_C"/>
</dbReference>
<dbReference type="FunFam" id="3.30.70.580:FF:000001">
    <property type="entry name" value="tRNA pseudouridine synthase A"/>
    <property type="match status" value="1"/>
</dbReference>
<evidence type="ECO:0000256" key="5">
    <source>
        <dbReference type="PIRSR" id="PIRSR001430-1"/>
    </source>
</evidence>
<gene>
    <name evidence="4 9" type="primary">truA</name>
    <name evidence="9" type="ORF">F2Q65_03725</name>
</gene>
<protein>
    <recommendedName>
        <fullName evidence="4">tRNA pseudouridine synthase A</fullName>
        <ecNumber evidence="4">5.4.99.12</ecNumber>
    </recommendedName>
    <alternativeName>
        <fullName evidence="4">tRNA pseudouridine(38-40) synthase</fullName>
    </alternativeName>
    <alternativeName>
        <fullName evidence="4">tRNA pseudouridylate synthase I</fullName>
    </alternativeName>
    <alternativeName>
        <fullName evidence="4">tRNA-uridine isomerase I</fullName>
    </alternativeName>
</protein>
<evidence type="ECO:0000259" key="8">
    <source>
        <dbReference type="Pfam" id="PF01416"/>
    </source>
</evidence>
<dbReference type="PIRSF" id="PIRSF001430">
    <property type="entry name" value="tRNA_psdUrid_synth"/>
    <property type="match status" value="1"/>
</dbReference>
<dbReference type="PANTHER" id="PTHR11142">
    <property type="entry name" value="PSEUDOURIDYLATE SYNTHASE"/>
    <property type="match status" value="1"/>
</dbReference>
<feature type="binding site" evidence="4 6">
    <location>
        <position position="105"/>
    </location>
    <ligand>
        <name>substrate</name>
    </ligand>
</feature>
<dbReference type="GO" id="GO:0003723">
    <property type="term" value="F:RNA binding"/>
    <property type="evidence" value="ECO:0007669"/>
    <property type="project" value="InterPro"/>
</dbReference>
<dbReference type="CDD" id="cd02570">
    <property type="entry name" value="PseudoU_synth_EcTruA"/>
    <property type="match status" value="1"/>
</dbReference>
<dbReference type="SUPFAM" id="SSF55120">
    <property type="entry name" value="Pseudouridine synthase"/>
    <property type="match status" value="1"/>
</dbReference>
<comment type="caution">
    <text evidence="9">The sequence shown here is derived from an EMBL/GenBank/DDBJ whole genome shotgun (WGS) entry which is preliminary data.</text>
</comment>
<feature type="domain" description="Pseudouridine synthase I TruA alpha/beta" evidence="8">
    <location>
        <begin position="138"/>
        <end position="240"/>
    </location>
</feature>
<comment type="catalytic activity">
    <reaction evidence="4 7">
        <text>uridine(38/39/40) in tRNA = pseudouridine(38/39/40) in tRNA</text>
        <dbReference type="Rhea" id="RHEA:22376"/>
        <dbReference type="Rhea" id="RHEA-COMP:10085"/>
        <dbReference type="Rhea" id="RHEA-COMP:10087"/>
        <dbReference type="ChEBI" id="CHEBI:65314"/>
        <dbReference type="ChEBI" id="CHEBI:65315"/>
        <dbReference type="EC" id="5.4.99.12"/>
    </reaction>
</comment>
<proteinExistence type="inferred from homology"/>
<dbReference type="Gene3D" id="3.30.70.580">
    <property type="entry name" value="Pseudouridine synthase I, catalytic domain, N-terminal subdomain"/>
    <property type="match status" value="1"/>
</dbReference>